<evidence type="ECO:0000256" key="8">
    <source>
        <dbReference type="PIRSR" id="PIRSR001100-1"/>
    </source>
</evidence>
<keyword evidence="2 11" id="KW-0378">Hydrolase</keyword>
<dbReference type="PRINTS" id="PR00733">
    <property type="entry name" value="GLHYDRLASE6"/>
</dbReference>
<feature type="chain" id="PRO_5041777265" description="Glucanase" evidence="11">
    <location>
        <begin position="23"/>
        <end position="265"/>
    </location>
</feature>
<sequence length="265" mass="28629">MRIAKIILLPFLTLPSLPSTTAEIFSTSFKNPSSNAAISPSTNPFQSVRWFPDPIYQSQVQSSLSLLSASQSPLLPAAKVAQTAATPLWVASEEAAQKNLTEHLRAARKWGRNGGGGGVENGPVLVQLIVYNLPDRDCSAAASEGDLKISDGGEERYRKFIEGIAETLWRYPDLRVVVTLEPDAIPNMVTNAGDPNSKCGKAKPVQLNLIAYAIKTLTLPNLRVYLDFGHSGWLGWSGNQDSALNLLESLATLLPTSPIPPAFYN</sequence>
<evidence type="ECO:0000256" key="11">
    <source>
        <dbReference type="RuleBase" id="RU361186"/>
    </source>
</evidence>
<feature type="binding site" evidence="9">
    <location>
        <position position="233"/>
    </location>
    <ligand>
        <name>substrate</name>
    </ligand>
</feature>
<feature type="signal peptide" evidence="11">
    <location>
        <begin position="1"/>
        <end position="22"/>
    </location>
</feature>
<dbReference type="InterPro" id="IPR016288">
    <property type="entry name" value="Beta_cellobiohydrolase"/>
</dbReference>
<accession>A0AAD5SHW0</accession>
<dbReference type="Gene3D" id="3.20.20.40">
    <property type="entry name" value="1, 4-beta cellobiohydrolase"/>
    <property type="match status" value="1"/>
</dbReference>
<keyword evidence="6 11" id="KW-0326">Glycosidase</keyword>
<feature type="active site" description="Proton donor" evidence="8 10">
    <location>
        <position position="183"/>
    </location>
</feature>
<name>A0AAD5SHW0_9FUNG</name>
<reference evidence="12" key="1">
    <citation type="submission" date="2020-05" db="EMBL/GenBank/DDBJ databases">
        <title>Phylogenomic resolution of chytrid fungi.</title>
        <authorList>
            <person name="Stajich J.E."/>
            <person name="Amses K."/>
            <person name="Simmons R."/>
            <person name="Seto K."/>
            <person name="Myers J."/>
            <person name="Bonds A."/>
            <person name="Quandt C.A."/>
            <person name="Barry K."/>
            <person name="Liu P."/>
            <person name="Grigoriev I."/>
            <person name="Longcore J.E."/>
            <person name="James T.Y."/>
        </authorList>
    </citation>
    <scope>NUCLEOTIDE SEQUENCE</scope>
    <source>
        <strain evidence="12">JEL0318</strain>
    </source>
</reference>
<evidence type="ECO:0000256" key="9">
    <source>
        <dbReference type="PIRSR" id="PIRSR001100-2"/>
    </source>
</evidence>
<comment type="caution">
    <text evidence="12">The sequence shown here is derived from an EMBL/GenBank/DDBJ whole genome shotgun (WGS) entry which is preliminary data.</text>
</comment>
<dbReference type="AlphaFoldDB" id="A0AAD5SHW0"/>
<dbReference type="GO" id="GO:0004553">
    <property type="term" value="F:hydrolase activity, hydrolyzing O-glycosyl compounds"/>
    <property type="evidence" value="ECO:0007669"/>
    <property type="project" value="InterPro"/>
</dbReference>
<dbReference type="PANTHER" id="PTHR34876:SF4">
    <property type="entry name" value="1,4-BETA-D-GLUCAN CELLOBIOHYDROLASE C-RELATED"/>
    <property type="match status" value="1"/>
</dbReference>
<keyword evidence="3 11" id="KW-0136">Cellulose degradation</keyword>
<dbReference type="Proteomes" id="UP001212841">
    <property type="component" value="Unassembled WGS sequence"/>
</dbReference>
<feature type="binding site" evidence="9">
    <location>
        <position position="230"/>
    </location>
    <ligand>
        <name>substrate</name>
    </ligand>
</feature>
<dbReference type="EC" id="3.2.1.-" evidence="11"/>
<proteinExistence type="inferred from homology"/>
<keyword evidence="5 11" id="KW-0119">Carbohydrate metabolism</keyword>
<feature type="binding site" evidence="9">
    <location>
        <position position="89"/>
    </location>
    <ligand>
        <name>substrate</name>
    </ligand>
</feature>
<keyword evidence="13" id="KW-1185">Reference proteome</keyword>
<dbReference type="PIRSF" id="PIRSF001100">
    <property type="entry name" value="Beta_cellobiohydrolase"/>
    <property type="match status" value="1"/>
</dbReference>
<dbReference type="InterPro" id="IPR001524">
    <property type="entry name" value="Glyco_hydro_6_CS"/>
</dbReference>
<evidence type="ECO:0000256" key="4">
    <source>
        <dbReference type="ARBA" id="ARBA00023157"/>
    </source>
</evidence>
<dbReference type="SUPFAM" id="SSF51989">
    <property type="entry name" value="Glycosyl hydrolases family 6, cellulases"/>
    <property type="match status" value="1"/>
</dbReference>
<evidence type="ECO:0000256" key="5">
    <source>
        <dbReference type="ARBA" id="ARBA00023277"/>
    </source>
</evidence>
<evidence type="ECO:0000256" key="10">
    <source>
        <dbReference type="PROSITE-ProRule" id="PRU10057"/>
    </source>
</evidence>
<keyword evidence="1 11" id="KW-0732">Signal</keyword>
<evidence type="ECO:0000256" key="1">
    <source>
        <dbReference type="ARBA" id="ARBA00022729"/>
    </source>
</evidence>
<evidence type="ECO:0000313" key="12">
    <source>
        <dbReference type="EMBL" id="KAJ3050224.1"/>
    </source>
</evidence>
<organism evidence="12 13">
    <name type="scientific">Rhizophlyctis rosea</name>
    <dbReference type="NCBI Taxonomy" id="64517"/>
    <lineage>
        <taxon>Eukaryota</taxon>
        <taxon>Fungi</taxon>
        <taxon>Fungi incertae sedis</taxon>
        <taxon>Chytridiomycota</taxon>
        <taxon>Chytridiomycota incertae sedis</taxon>
        <taxon>Chytridiomycetes</taxon>
        <taxon>Rhizophlyctidales</taxon>
        <taxon>Rhizophlyctidaceae</taxon>
        <taxon>Rhizophlyctis</taxon>
    </lineage>
</organism>
<evidence type="ECO:0000256" key="6">
    <source>
        <dbReference type="ARBA" id="ARBA00023295"/>
    </source>
</evidence>
<keyword evidence="7 11" id="KW-0624">Polysaccharide degradation</keyword>
<evidence type="ECO:0000256" key="3">
    <source>
        <dbReference type="ARBA" id="ARBA00023001"/>
    </source>
</evidence>
<evidence type="ECO:0000256" key="7">
    <source>
        <dbReference type="ARBA" id="ARBA00023326"/>
    </source>
</evidence>
<comment type="similarity">
    <text evidence="11">Belongs to the glycosyl hydrolase family 6.</text>
</comment>
<protein>
    <recommendedName>
        <fullName evidence="11">Glucanase</fullName>
        <ecNumber evidence="11">3.2.1.-</ecNumber>
    </recommendedName>
</protein>
<evidence type="ECO:0000313" key="13">
    <source>
        <dbReference type="Proteomes" id="UP001212841"/>
    </source>
</evidence>
<dbReference type="GO" id="GO:0030245">
    <property type="term" value="P:cellulose catabolic process"/>
    <property type="evidence" value="ECO:0007669"/>
    <property type="project" value="UniProtKB-KW"/>
</dbReference>
<keyword evidence="4" id="KW-1015">Disulfide bond</keyword>
<dbReference type="PROSITE" id="PS00656">
    <property type="entry name" value="GLYCOSYL_HYDROL_F6_2"/>
    <property type="match status" value="1"/>
</dbReference>
<dbReference type="PANTHER" id="PTHR34876">
    <property type="match status" value="1"/>
</dbReference>
<evidence type="ECO:0000256" key="2">
    <source>
        <dbReference type="ARBA" id="ARBA00022801"/>
    </source>
</evidence>
<dbReference type="InterPro" id="IPR036434">
    <property type="entry name" value="Beta_cellobiohydrolase_sf"/>
</dbReference>
<dbReference type="EMBL" id="JADGJD010000540">
    <property type="protein sequence ID" value="KAJ3050224.1"/>
    <property type="molecule type" value="Genomic_DNA"/>
</dbReference>
<dbReference type="Pfam" id="PF01341">
    <property type="entry name" value="Glyco_hydro_6"/>
    <property type="match status" value="1"/>
</dbReference>
<gene>
    <name evidence="12" type="ORF">HK097_008817</name>
</gene>